<dbReference type="GO" id="GO:0019843">
    <property type="term" value="F:rRNA binding"/>
    <property type="evidence" value="ECO:0007669"/>
    <property type="project" value="UniProtKB-UniRule"/>
</dbReference>
<dbReference type="PANTHER" id="PTHR23321:SF26">
    <property type="entry name" value="SMALL RIBOSOMAL SUBUNIT PROTEIN US15M"/>
    <property type="match status" value="1"/>
</dbReference>
<gene>
    <name evidence="4" type="primary">rpsO</name>
    <name evidence="7" type="ORF">A2932_01690</name>
</gene>
<accession>A0A1G2HGG7</accession>
<evidence type="ECO:0000256" key="5">
    <source>
        <dbReference type="RuleBase" id="RU003919"/>
    </source>
</evidence>
<comment type="function">
    <text evidence="4 6">One of the primary rRNA binding proteins, it binds directly to 16S rRNA where it helps nucleate assembly of the platform of the 30S subunit by binding and bridging several RNA helices of the 16S rRNA.</text>
</comment>
<name>A0A1G2HGG7_9BACT</name>
<dbReference type="GO" id="GO:0006412">
    <property type="term" value="P:translation"/>
    <property type="evidence" value="ECO:0007669"/>
    <property type="project" value="UniProtKB-UniRule"/>
</dbReference>
<evidence type="ECO:0000256" key="3">
    <source>
        <dbReference type="ARBA" id="ARBA00064542"/>
    </source>
</evidence>
<keyword evidence="2 4" id="KW-0687">Ribonucleoprotein</keyword>
<sequence>MLNTTNKQKIVEKYKVHDKDTGSAEVQIAILTEEIKHLVKHLKTHPKDNHSKRGLLMMVAKRKKLMDYLSRESSRRYNSMIKKLGLKK</sequence>
<proteinExistence type="inferred from homology"/>
<dbReference type="CDD" id="cd00353">
    <property type="entry name" value="Ribosomal_S15p_S13e"/>
    <property type="match status" value="1"/>
</dbReference>
<evidence type="ECO:0000256" key="2">
    <source>
        <dbReference type="ARBA" id="ARBA00023274"/>
    </source>
</evidence>
<dbReference type="HAMAP" id="MF_01343_B">
    <property type="entry name" value="Ribosomal_uS15_B"/>
    <property type="match status" value="1"/>
</dbReference>
<dbReference type="GO" id="GO:0003735">
    <property type="term" value="F:structural constituent of ribosome"/>
    <property type="evidence" value="ECO:0007669"/>
    <property type="project" value="InterPro"/>
</dbReference>
<dbReference type="SUPFAM" id="SSF47060">
    <property type="entry name" value="S15/NS1 RNA-binding domain"/>
    <property type="match status" value="1"/>
</dbReference>
<evidence type="ECO:0000256" key="4">
    <source>
        <dbReference type="HAMAP-Rule" id="MF_01343"/>
    </source>
</evidence>
<dbReference type="InterPro" id="IPR009068">
    <property type="entry name" value="uS15_NS1_RNA-bd_sf"/>
</dbReference>
<keyword evidence="4 6" id="KW-0694">RNA-binding</keyword>
<evidence type="ECO:0000256" key="1">
    <source>
        <dbReference type="ARBA" id="ARBA00022980"/>
    </source>
</evidence>
<dbReference type="Pfam" id="PF00312">
    <property type="entry name" value="Ribosomal_S15"/>
    <property type="match status" value="1"/>
</dbReference>
<dbReference type="PANTHER" id="PTHR23321">
    <property type="entry name" value="RIBOSOMAL PROTEIN S15, BACTERIAL AND ORGANELLAR"/>
    <property type="match status" value="1"/>
</dbReference>
<dbReference type="PROSITE" id="PS00362">
    <property type="entry name" value="RIBOSOMAL_S15"/>
    <property type="match status" value="1"/>
</dbReference>
<dbReference type="SMART" id="SM01387">
    <property type="entry name" value="Ribosomal_S15"/>
    <property type="match status" value="1"/>
</dbReference>
<evidence type="ECO:0000313" key="8">
    <source>
        <dbReference type="Proteomes" id="UP000179153"/>
    </source>
</evidence>
<dbReference type="FunFam" id="1.10.287.10:FF:000002">
    <property type="entry name" value="30S ribosomal protein S15"/>
    <property type="match status" value="1"/>
</dbReference>
<reference evidence="7 8" key="1">
    <citation type="journal article" date="2016" name="Nat. Commun.">
        <title>Thousands of microbial genomes shed light on interconnected biogeochemical processes in an aquifer system.</title>
        <authorList>
            <person name="Anantharaman K."/>
            <person name="Brown C.T."/>
            <person name="Hug L.A."/>
            <person name="Sharon I."/>
            <person name="Castelle C.J."/>
            <person name="Probst A.J."/>
            <person name="Thomas B.C."/>
            <person name="Singh A."/>
            <person name="Wilkins M.J."/>
            <person name="Karaoz U."/>
            <person name="Brodie E.L."/>
            <person name="Williams K.H."/>
            <person name="Hubbard S.S."/>
            <person name="Banfield J.F."/>
        </authorList>
    </citation>
    <scope>NUCLEOTIDE SEQUENCE [LARGE SCALE GENOMIC DNA]</scope>
</reference>
<organism evidence="7 8">
    <name type="scientific">Candidatus Spechtbacteria bacterium RIFCSPLOWO2_01_FULL_46_10</name>
    <dbReference type="NCBI Taxonomy" id="1802163"/>
    <lineage>
        <taxon>Bacteria</taxon>
        <taxon>Candidatus Spechtiibacteriota</taxon>
    </lineage>
</organism>
<evidence type="ECO:0000313" key="7">
    <source>
        <dbReference type="EMBL" id="OGZ61469.1"/>
    </source>
</evidence>
<dbReference type="InterPro" id="IPR005290">
    <property type="entry name" value="Ribosomal_uS15_bac-type"/>
</dbReference>
<dbReference type="EMBL" id="MHOI01000016">
    <property type="protein sequence ID" value="OGZ61469.1"/>
    <property type="molecule type" value="Genomic_DNA"/>
</dbReference>
<keyword evidence="4 6" id="KW-0699">rRNA-binding</keyword>
<dbReference type="AlphaFoldDB" id="A0A1G2HGG7"/>
<dbReference type="STRING" id="1802163.A2932_01690"/>
<dbReference type="NCBIfam" id="TIGR00952">
    <property type="entry name" value="S15_bact"/>
    <property type="match status" value="1"/>
</dbReference>
<comment type="similarity">
    <text evidence="4 5">Belongs to the universal ribosomal protein uS15 family.</text>
</comment>
<dbReference type="Gene3D" id="1.10.287.10">
    <property type="entry name" value="S15/NS1, RNA-binding"/>
    <property type="match status" value="1"/>
</dbReference>
<evidence type="ECO:0000256" key="6">
    <source>
        <dbReference type="RuleBase" id="RU004524"/>
    </source>
</evidence>
<comment type="subunit">
    <text evidence="3 4">Part of the 30S ribosomal subunit. Forms a bridge to the 50S subunit in the 70S ribosome, contacting the 23S rRNA.</text>
</comment>
<dbReference type="Gene3D" id="6.10.250.3130">
    <property type="match status" value="1"/>
</dbReference>
<comment type="caution">
    <text evidence="7">The sequence shown here is derived from an EMBL/GenBank/DDBJ whole genome shotgun (WGS) entry which is preliminary data.</text>
</comment>
<dbReference type="GO" id="GO:0022627">
    <property type="term" value="C:cytosolic small ribosomal subunit"/>
    <property type="evidence" value="ECO:0007669"/>
    <property type="project" value="TreeGrafter"/>
</dbReference>
<dbReference type="InterPro" id="IPR000589">
    <property type="entry name" value="Ribosomal_uS15"/>
</dbReference>
<keyword evidence="1 4" id="KW-0689">Ribosomal protein</keyword>
<dbReference type="Proteomes" id="UP000179153">
    <property type="component" value="Unassembled WGS sequence"/>
</dbReference>
<comment type="function">
    <text evidence="4">Forms an intersubunit bridge (bridge B4) with the 23S rRNA of the 50S subunit in the ribosome.</text>
</comment>
<protein>
    <recommendedName>
        <fullName evidence="4">Small ribosomal subunit protein uS15</fullName>
    </recommendedName>
</protein>